<dbReference type="InterPro" id="IPR042089">
    <property type="entry name" value="Peptidase_M13_dom_2"/>
</dbReference>
<comment type="similarity">
    <text evidence="3">Belongs to the peptidase M13 family.</text>
</comment>
<evidence type="ECO:0000256" key="4">
    <source>
        <dbReference type="ARBA" id="ARBA00022670"/>
    </source>
</evidence>
<dbReference type="InterPro" id="IPR008753">
    <property type="entry name" value="Peptidase_M13_N"/>
</dbReference>
<evidence type="ECO:0000256" key="8">
    <source>
        <dbReference type="ARBA" id="ARBA00023049"/>
    </source>
</evidence>
<keyword evidence="6" id="KW-0378">Hydrolase</keyword>
<keyword evidence="9" id="KW-0732">Signal</keyword>
<reference evidence="12" key="1">
    <citation type="journal article" date="2016" name="Sci. Rep.">
        <title>Molecular characterization of firefly nuptial gifts: a multi-omics approach sheds light on postcopulatory sexual selection.</title>
        <authorList>
            <person name="Al-Wathiqui N."/>
            <person name="Fallon T.R."/>
            <person name="South A."/>
            <person name="Weng J.K."/>
            <person name="Lewis S.M."/>
        </authorList>
    </citation>
    <scope>NUCLEOTIDE SEQUENCE</scope>
</reference>
<dbReference type="GO" id="GO:0046872">
    <property type="term" value="F:metal ion binding"/>
    <property type="evidence" value="ECO:0007669"/>
    <property type="project" value="UniProtKB-KW"/>
</dbReference>
<protein>
    <submittedName>
        <fullName evidence="12">Uncharacterized protein</fullName>
    </submittedName>
</protein>
<dbReference type="Gene3D" id="3.40.390.10">
    <property type="entry name" value="Collagenase (Catalytic Domain)"/>
    <property type="match status" value="1"/>
</dbReference>
<evidence type="ECO:0000259" key="11">
    <source>
        <dbReference type="Pfam" id="PF05649"/>
    </source>
</evidence>
<evidence type="ECO:0000256" key="1">
    <source>
        <dbReference type="ARBA" id="ARBA00001947"/>
    </source>
</evidence>
<organism evidence="12">
    <name type="scientific">Photinus pyralis</name>
    <name type="common">Common eastern firefly</name>
    <name type="synonym">Lampyris pyralis</name>
    <dbReference type="NCBI Taxonomy" id="7054"/>
    <lineage>
        <taxon>Eukaryota</taxon>
        <taxon>Metazoa</taxon>
        <taxon>Ecdysozoa</taxon>
        <taxon>Arthropoda</taxon>
        <taxon>Hexapoda</taxon>
        <taxon>Insecta</taxon>
        <taxon>Pterygota</taxon>
        <taxon>Neoptera</taxon>
        <taxon>Endopterygota</taxon>
        <taxon>Coleoptera</taxon>
        <taxon>Polyphaga</taxon>
        <taxon>Elateriformia</taxon>
        <taxon>Elateroidea</taxon>
        <taxon>Lampyridae</taxon>
        <taxon>Lampyrinae</taxon>
        <taxon>Photinus</taxon>
    </lineage>
</organism>
<keyword evidence="4" id="KW-0645">Protease</keyword>
<feature type="domain" description="Peptidase M13 C-terminal" evidence="10">
    <location>
        <begin position="505"/>
        <end position="706"/>
    </location>
</feature>
<feature type="domain" description="Peptidase M13 N-terminal" evidence="11">
    <location>
        <begin position="57"/>
        <end position="445"/>
    </location>
</feature>
<dbReference type="PRINTS" id="PR00786">
    <property type="entry name" value="NEPRILYSIN"/>
</dbReference>
<name>A0A1Y1KPQ2_PHOPY</name>
<sequence length="708" mass="80307">MEQVVFLFVTCAFVLLSAAAAPTTEVTTCTAETTDTSDESKQASAAILKFIDQSVNPCDDFYQFACGGYIKSKEIPPDDVEVSQFRDINNVVTEQLHQLLKEPIDSDAPRWSKIPKQFFQACVNSEKKNHGIKTMNALLKEVGGWPAVEGAHWSGVDFNWEELIYKFRKHGFLTSQFLATIVDIHLRNSSMRVIAIKQPRTLINRVNLEKGFDDKIVQSYYKFLVDLAVAFGANKDTALAEMKAFIDFMREISQIKLPPEKLRNLTALSNVMTVEQLQKQFPYLNWVEYLTKVVGPNVEITAKDFVDVNMPTYVTNLGILLNKTEKRVLANYVVTLAVESGLQFLSSEIRDLQLELKKARTGVSSVMAKWKECIGAVSSHLNIGTAALYARKHFTKEAKANIAKLITDLHEEFIDILKVVDWMDEDTRNEALTKAKPIRKHVAYPQELLDDDILNEYYKSLEYSDDYLHLGLNVNKFSWDKQSETLFEPVVASDWKQQSISHQVNAFYDSSDNSIIIPAGILQGALFGHGRPDYMNYAGIGFIAGHELTHGFDDRGKQLNKMGELETWWSPETEIAYTEKAKCIRDQYSSFKSEKLDAHVNGIVTLGENIADNGGLKIAYRAYEKHRGSEKCLPNLAYTPKQLFWISMANVWCTKQREEQTKMELLTSGHTPSIFRVNGVVTNSKDFARDFNCPANSRMNPEKKCTFW</sequence>
<dbReference type="GO" id="GO:0016485">
    <property type="term" value="P:protein processing"/>
    <property type="evidence" value="ECO:0007669"/>
    <property type="project" value="TreeGrafter"/>
</dbReference>
<evidence type="ECO:0000259" key="10">
    <source>
        <dbReference type="Pfam" id="PF01431"/>
    </source>
</evidence>
<dbReference type="InterPro" id="IPR024079">
    <property type="entry name" value="MetalloPept_cat_dom_sf"/>
</dbReference>
<dbReference type="CDD" id="cd08662">
    <property type="entry name" value="M13"/>
    <property type="match status" value="1"/>
</dbReference>
<accession>A0A1Y1KPQ2</accession>
<evidence type="ECO:0000256" key="5">
    <source>
        <dbReference type="ARBA" id="ARBA00022723"/>
    </source>
</evidence>
<dbReference type="PROSITE" id="PS51885">
    <property type="entry name" value="NEPRILYSIN"/>
    <property type="match status" value="1"/>
</dbReference>
<evidence type="ECO:0000256" key="3">
    <source>
        <dbReference type="ARBA" id="ARBA00007357"/>
    </source>
</evidence>
<evidence type="ECO:0000256" key="2">
    <source>
        <dbReference type="ARBA" id="ARBA00004401"/>
    </source>
</evidence>
<evidence type="ECO:0000256" key="7">
    <source>
        <dbReference type="ARBA" id="ARBA00022833"/>
    </source>
</evidence>
<keyword evidence="5" id="KW-0479">Metal-binding</keyword>
<dbReference type="AlphaFoldDB" id="A0A1Y1KPQ2"/>
<feature type="chain" id="PRO_5012033419" evidence="9">
    <location>
        <begin position="21"/>
        <end position="708"/>
    </location>
</feature>
<feature type="signal peptide" evidence="9">
    <location>
        <begin position="1"/>
        <end position="20"/>
    </location>
</feature>
<proteinExistence type="inferred from homology"/>
<evidence type="ECO:0000313" key="12">
    <source>
        <dbReference type="EMBL" id="JAV63392.1"/>
    </source>
</evidence>
<dbReference type="PANTHER" id="PTHR11733">
    <property type="entry name" value="ZINC METALLOPROTEASE FAMILY M13 NEPRILYSIN-RELATED"/>
    <property type="match status" value="1"/>
</dbReference>
<dbReference type="PANTHER" id="PTHR11733:SF224">
    <property type="entry name" value="NEPRILYSIN-2"/>
    <property type="match status" value="1"/>
</dbReference>
<dbReference type="Pfam" id="PF05649">
    <property type="entry name" value="Peptidase_M13_N"/>
    <property type="match status" value="1"/>
</dbReference>
<dbReference type="GO" id="GO:0004222">
    <property type="term" value="F:metalloendopeptidase activity"/>
    <property type="evidence" value="ECO:0007669"/>
    <property type="project" value="InterPro"/>
</dbReference>
<evidence type="ECO:0000256" key="6">
    <source>
        <dbReference type="ARBA" id="ARBA00022801"/>
    </source>
</evidence>
<dbReference type="Gene3D" id="1.10.1380.10">
    <property type="entry name" value="Neutral endopeptidase , domain2"/>
    <property type="match status" value="1"/>
</dbReference>
<dbReference type="InterPro" id="IPR000718">
    <property type="entry name" value="Peptidase_M13"/>
</dbReference>
<dbReference type="EMBL" id="GEZM01077055">
    <property type="protein sequence ID" value="JAV63392.1"/>
    <property type="molecule type" value="Transcribed_RNA"/>
</dbReference>
<keyword evidence="7" id="KW-0862">Zinc</keyword>
<dbReference type="SUPFAM" id="SSF55486">
    <property type="entry name" value="Metalloproteases ('zincins'), catalytic domain"/>
    <property type="match status" value="1"/>
</dbReference>
<comment type="cofactor">
    <cofactor evidence="1">
        <name>Zn(2+)</name>
        <dbReference type="ChEBI" id="CHEBI:29105"/>
    </cofactor>
</comment>
<keyword evidence="8" id="KW-0482">Metalloprotease</keyword>
<dbReference type="InterPro" id="IPR018497">
    <property type="entry name" value="Peptidase_M13_C"/>
</dbReference>
<dbReference type="GO" id="GO:0005886">
    <property type="term" value="C:plasma membrane"/>
    <property type="evidence" value="ECO:0007669"/>
    <property type="project" value="UniProtKB-SubCell"/>
</dbReference>
<evidence type="ECO:0000256" key="9">
    <source>
        <dbReference type="SAM" id="SignalP"/>
    </source>
</evidence>
<dbReference type="Pfam" id="PF01431">
    <property type="entry name" value="Peptidase_M13"/>
    <property type="match status" value="1"/>
</dbReference>
<comment type="subcellular location">
    <subcellularLocation>
        <location evidence="2">Cell membrane</location>
        <topology evidence="2">Single-pass type II membrane protein</topology>
    </subcellularLocation>
</comment>